<dbReference type="GO" id="GO:0005634">
    <property type="term" value="C:nucleus"/>
    <property type="evidence" value="ECO:0007669"/>
    <property type="project" value="UniProtKB-SubCell"/>
</dbReference>
<comment type="subcellular location">
    <subcellularLocation>
        <location evidence="1">Nucleus</location>
    </subcellularLocation>
</comment>
<dbReference type="SUPFAM" id="SSF54928">
    <property type="entry name" value="RNA-binding domain, RBD"/>
    <property type="match status" value="1"/>
</dbReference>
<keyword evidence="6" id="KW-1185">Reference proteome</keyword>
<reference evidence="5 6" key="1">
    <citation type="submission" date="2024-08" db="EMBL/GenBank/DDBJ databases">
        <title>Gnathostoma spinigerum genome.</title>
        <authorList>
            <person name="Gonzalez-Bertolin B."/>
            <person name="Monzon S."/>
            <person name="Zaballos A."/>
            <person name="Jimenez P."/>
            <person name="Dekumyoy P."/>
            <person name="Varona S."/>
            <person name="Cuesta I."/>
            <person name="Sumanam S."/>
            <person name="Adisakwattana P."/>
            <person name="Gasser R.B."/>
            <person name="Hernandez-Gonzalez A."/>
            <person name="Young N.D."/>
            <person name="Perteguer M.J."/>
        </authorList>
    </citation>
    <scope>NUCLEOTIDE SEQUENCE [LARGE SCALE GENOMIC DNA]</scope>
    <source>
        <strain evidence="5">AL3</strain>
        <tissue evidence="5">Liver</tissue>
    </source>
</reference>
<dbReference type="GO" id="GO:0003723">
    <property type="term" value="F:RNA binding"/>
    <property type="evidence" value="ECO:0007669"/>
    <property type="project" value="UniProtKB-UniRule"/>
</dbReference>
<evidence type="ECO:0000256" key="2">
    <source>
        <dbReference type="ARBA" id="ARBA00023242"/>
    </source>
</evidence>
<protein>
    <recommendedName>
        <fullName evidence="4">RRM domain-containing protein</fullName>
    </recommendedName>
</protein>
<dbReference type="InterPro" id="IPR000504">
    <property type="entry name" value="RRM_dom"/>
</dbReference>
<evidence type="ECO:0000259" key="4">
    <source>
        <dbReference type="PROSITE" id="PS50102"/>
    </source>
</evidence>
<dbReference type="EMBL" id="JBGFUD010001937">
    <property type="protein sequence ID" value="MFH4976941.1"/>
    <property type="molecule type" value="Genomic_DNA"/>
</dbReference>
<dbReference type="AlphaFoldDB" id="A0ABD6EBC2"/>
<dbReference type="InterPro" id="IPR035979">
    <property type="entry name" value="RBD_domain_sf"/>
</dbReference>
<gene>
    <name evidence="5" type="ORF">AB6A40_003650</name>
</gene>
<proteinExistence type="predicted"/>
<feature type="domain" description="RRM" evidence="4">
    <location>
        <begin position="21"/>
        <end position="101"/>
    </location>
</feature>
<dbReference type="PROSITE" id="PS50102">
    <property type="entry name" value="RRM"/>
    <property type="match status" value="1"/>
</dbReference>
<dbReference type="SMART" id="SM00360">
    <property type="entry name" value="RRM"/>
    <property type="match status" value="1"/>
</dbReference>
<keyword evidence="2" id="KW-0539">Nucleus</keyword>
<dbReference type="PANTHER" id="PTHR48033:SF10">
    <property type="entry name" value="RNA-BINDING PROTEIN SQUID"/>
    <property type="match status" value="1"/>
</dbReference>
<organism evidence="5 6">
    <name type="scientific">Gnathostoma spinigerum</name>
    <dbReference type="NCBI Taxonomy" id="75299"/>
    <lineage>
        <taxon>Eukaryota</taxon>
        <taxon>Metazoa</taxon>
        <taxon>Ecdysozoa</taxon>
        <taxon>Nematoda</taxon>
        <taxon>Chromadorea</taxon>
        <taxon>Rhabditida</taxon>
        <taxon>Spirurina</taxon>
        <taxon>Gnathostomatomorpha</taxon>
        <taxon>Gnathostomatoidea</taxon>
        <taxon>Gnathostomatidae</taxon>
        <taxon>Gnathostoma</taxon>
    </lineage>
</organism>
<dbReference type="Pfam" id="PF00076">
    <property type="entry name" value="RRM_1"/>
    <property type="match status" value="1"/>
</dbReference>
<name>A0ABD6EBC2_9BILA</name>
<comment type="caution">
    <text evidence="5">The sequence shown here is derived from an EMBL/GenBank/DDBJ whole genome shotgun (WGS) entry which is preliminary data.</text>
</comment>
<evidence type="ECO:0000313" key="5">
    <source>
        <dbReference type="EMBL" id="MFH4976941.1"/>
    </source>
</evidence>
<dbReference type="Gene3D" id="3.30.70.330">
    <property type="match status" value="1"/>
</dbReference>
<dbReference type="InterPro" id="IPR012677">
    <property type="entry name" value="Nucleotide-bd_a/b_plait_sf"/>
</dbReference>
<keyword evidence="3" id="KW-0694">RNA-binding</keyword>
<evidence type="ECO:0000256" key="3">
    <source>
        <dbReference type="PROSITE-ProRule" id="PRU00176"/>
    </source>
</evidence>
<dbReference type="Proteomes" id="UP001608902">
    <property type="component" value="Unassembled WGS sequence"/>
</dbReference>
<accession>A0ABD6EBC2</accession>
<evidence type="ECO:0000313" key="6">
    <source>
        <dbReference type="Proteomes" id="UP001608902"/>
    </source>
</evidence>
<dbReference type="PANTHER" id="PTHR48033">
    <property type="entry name" value="RNA-BINDING (RRM/RBD/RNP MOTIFS) FAMILY PROTEIN"/>
    <property type="match status" value="1"/>
</dbReference>
<sequence length="105" mass="12056">MAMRCSLISLARRSSLAVPSTVMHVSRISWITYREQLMEYFSKFGKIEKIVIPIDTTRGVHRGYCFIHFADKESMTKALSPGYPHFIDGKELRVKIAHLRNAEAL</sequence>
<evidence type="ECO:0000256" key="1">
    <source>
        <dbReference type="ARBA" id="ARBA00004123"/>
    </source>
</evidence>